<keyword evidence="3" id="KW-0472">Membrane</keyword>
<dbReference type="PROSITE" id="PS00061">
    <property type="entry name" value="ADH_SHORT"/>
    <property type="match status" value="1"/>
</dbReference>
<dbReference type="Proteomes" id="UP000276776">
    <property type="component" value="Unassembled WGS sequence"/>
</dbReference>
<evidence type="ECO:0000313" key="5">
    <source>
        <dbReference type="Proteomes" id="UP000276776"/>
    </source>
</evidence>
<reference evidence="4 5" key="2">
    <citation type="submission" date="2018-11" db="EMBL/GenBank/DDBJ databases">
        <authorList>
            <consortium name="Pathogen Informatics"/>
        </authorList>
    </citation>
    <scope>NUCLEOTIDE SEQUENCE [LARGE SCALE GENOMIC DNA]</scope>
</reference>
<dbReference type="InterPro" id="IPR020904">
    <property type="entry name" value="Sc_DH/Rdtase_CS"/>
</dbReference>
<dbReference type="Gene3D" id="3.40.50.720">
    <property type="entry name" value="NAD(P)-binding Rossmann-like Domain"/>
    <property type="match status" value="1"/>
</dbReference>
<sequence>MHTDDESEIECTVAKRVASFTIESDSQAEGSIPREFERMKRKRKIVKRRTLCDDMDIDVFTSGSNVTTKSRMDWNGICSTSELSSSDTCSSDGREADDEQSDWVESSNNDENFHVPQTSAKQQFLLKPCIALGALQRKLERFIRDQGQREIIVRHWVNFRQIFEVLRMSEERHLFGRRRLTLKVEFETALTDTFTTDSFVNLVDEAISVILGKAAPCYSFGPFDEISHKGSVVVETRDIHLIWAALSIYGRFFDKPVALHLLSNRMDIFFLVSCFTFVVIFIYGLLLILVYISLPRKEPLIFKGKHALITGGSKGIGKAIALAFIERDCSVSLLARDEDQLKQTCNELNAFAKSKQNNAVARYYSIDVTLPYEVLESVVKKAENELGDINILVNNVGLAVQGTFDSLDISLFEQQMRLNFLSAVFFCGFVCEIVHLTKTVVSKMKIARSGHIIFVNSAAGRCPVWGYTAYGATKFALQGFANALHMELLPYHVQVLSIYPPNTNTEGYQREMLSMPKELQEISASAGLFEPKAVAEHLMYDLSFGNSNTYVGLEGCVLGDLSAGGGPEKSFMRALTQVLFAGLFRAAMLIYIGKFNRIVMQSKLK</sequence>
<evidence type="ECO:0000256" key="2">
    <source>
        <dbReference type="SAM" id="MobiDB-lite"/>
    </source>
</evidence>
<proteinExistence type="predicted"/>
<feature type="compositionally biased region" description="Low complexity" evidence="2">
    <location>
        <begin position="81"/>
        <end position="91"/>
    </location>
</feature>
<dbReference type="SUPFAM" id="SSF51735">
    <property type="entry name" value="NAD(P)-binding Rossmann-fold domains"/>
    <property type="match status" value="1"/>
</dbReference>
<dbReference type="PRINTS" id="PR00080">
    <property type="entry name" value="SDRFAMILY"/>
</dbReference>
<dbReference type="PRINTS" id="PR00081">
    <property type="entry name" value="GDHRDH"/>
</dbReference>
<dbReference type="GO" id="GO:0006666">
    <property type="term" value="P:3-keto-sphinganine metabolic process"/>
    <property type="evidence" value="ECO:0007669"/>
    <property type="project" value="TreeGrafter"/>
</dbReference>
<dbReference type="GO" id="GO:0047560">
    <property type="term" value="F:3-dehydrosphinganine reductase activity"/>
    <property type="evidence" value="ECO:0007669"/>
    <property type="project" value="TreeGrafter"/>
</dbReference>
<keyword evidence="1" id="KW-0560">Oxidoreductase</keyword>
<dbReference type="EMBL" id="UYYF01004305">
    <property type="protein sequence ID" value="VDN01971.1"/>
    <property type="molecule type" value="Genomic_DNA"/>
</dbReference>
<dbReference type="PANTHER" id="PTHR43550:SF3">
    <property type="entry name" value="3-KETODIHYDROSPHINGOSINE REDUCTASE"/>
    <property type="match status" value="1"/>
</dbReference>
<feature type="transmembrane region" description="Helical" evidence="3">
    <location>
        <begin position="574"/>
        <end position="593"/>
    </location>
</feature>
<evidence type="ECO:0000313" key="4">
    <source>
        <dbReference type="EMBL" id="VDN01971.1"/>
    </source>
</evidence>
<reference evidence="6" key="1">
    <citation type="submission" date="2017-02" db="UniProtKB">
        <authorList>
            <consortium name="WormBaseParasite"/>
        </authorList>
    </citation>
    <scope>IDENTIFICATION</scope>
</reference>
<evidence type="ECO:0000256" key="1">
    <source>
        <dbReference type="ARBA" id="ARBA00023002"/>
    </source>
</evidence>
<dbReference type="STRING" id="103827.A0A0N5CWT0"/>
<dbReference type="InterPro" id="IPR002347">
    <property type="entry name" value="SDR_fam"/>
</dbReference>
<dbReference type="Pfam" id="PF00106">
    <property type="entry name" value="adh_short"/>
    <property type="match status" value="1"/>
</dbReference>
<keyword evidence="3" id="KW-1133">Transmembrane helix</keyword>
<dbReference type="AlphaFoldDB" id="A0A0N5CWT0"/>
<protein>
    <submittedName>
        <fullName evidence="6">17-beta-estradiol 17-dehydrogenase</fullName>
    </submittedName>
</protein>
<feature type="transmembrane region" description="Helical" evidence="3">
    <location>
        <begin position="268"/>
        <end position="294"/>
    </location>
</feature>
<evidence type="ECO:0000256" key="3">
    <source>
        <dbReference type="SAM" id="Phobius"/>
    </source>
</evidence>
<dbReference type="OMA" id="GHFNWIV"/>
<dbReference type="PANTHER" id="PTHR43550">
    <property type="entry name" value="3-KETODIHYDROSPHINGOSINE REDUCTASE"/>
    <property type="match status" value="1"/>
</dbReference>
<feature type="region of interest" description="Disordered" evidence="2">
    <location>
        <begin position="81"/>
        <end position="109"/>
    </location>
</feature>
<organism evidence="6">
    <name type="scientific">Thelazia callipaeda</name>
    <name type="common">Oriental eyeworm</name>
    <name type="synonym">Parasitic nematode</name>
    <dbReference type="NCBI Taxonomy" id="103827"/>
    <lineage>
        <taxon>Eukaryota</taxon>
        <taxon>Metazoa</taxon>
        <taxon>Ecdysozoa</taxon>
        <taxon>Nematoda</taxon>
        <taxon>Chromadorea</taxon>
        <taxon>Rhabditida</taxon>
        <taxon>Spirurina</taxon>
        <taxon>Spiruromorpha</taxon>
        <taxon>Thelazioidea</taxon>
        <taxon>Thelaziidae</taxon>
        <taxon>Thelazia</taxon>
    </lineage>
</organism>
<keyword evidence="5" id="KW-1185">Reference proteome</keyword>
<dbReference type="WBParaSite" id="TCLT_0000481401-mRNA-1">
    <property type="protein sequence ID" value="TCLT_0000481401-mRNA-1"/>
    <property type="gene ID" value="TCLT_0000481401"/>
</dbReference>
<name>A0A0N5CWT0_THECL</name>
<dbReference type="InterPro" id="IPR036291">
    <property type="entry name" value="NAD(P)-bd_dom_sf"/>
</dbReference>
<dbReference type="GO" id="GO:0005789">
    <property type="term" value="C:endoplasmic reticulum membrane"/>
    <property type="evidence" value="ECO:0007669"/>
    <property type="project" value="TreeGrafter"/>
</dbReference>
<gene>
    <name evidence="4" type="ORF">TCLT_LOCUS4803</name>
</gene>
<accession>A0A0N5CWT0</accession>
<dbReference type="GO" id="GO:0030148">
    <property type="term" value="P:sphingolipid biosynthetic process"/>
    <property type="evidence" value="ECO:0007669"/>
    <property type="project" value="TreeGrafter"/>
</dbReference>
<dbReference type="OrthoDB" id="37659at2759"/>
<evidence type="ECO:0000313" key="6">
    <source>
        <dbReference type="WBParaSite" id="TCLT_0000481401-mRNA-1"/>
    </source>
</evidence>
<keyword evidence="3" id="KW-0812">Transmembrane</keyword>